<sequence length="291" mass="32312">MRSILQFKLQIALIFAMAVWGLSWTNAKIIGIYTSPSLSMVWRFFLASICFVPVMKWTGHSFKIPQNAFKYVFLNGCLMTLYNYFYFRGTQLGLAGVGGVIVTTLNPIITSLLAVIIFKDMLKSKDVWGAVLGLTGGAFIIKIWSVNYFDLVQNGNIHFLLASTSWAFVTLVTTSSKNKIHFIPYSFWSISIAGVFSIFISMGEPILSVFNYGWNFWLNLFILSAGAMVFGTTVYFLAAVRLGSRKASAYVFTVPVTAIGFSMIILGEHLDWSTAIGSLFAVSGVYLINKS</sequence>
<feature type="domain" description="EamA" evidence="7">
    <location>
        <begin position="155"/>
        <end position="289"/>
    </location>
</feature>
<feature type="transmembrane region" description="Helical" evidence="6">
    <location>
        <begin position="37"/>
        <end position="56"/>
    </location>
</feature>
<feature type="transmembrane region" description="Helical" evidence="6">
    <location>
        <begin position="249"/>
        <end position="266"/>
    </location>
</feature>
<protein>
    <recommendedName>
        <fullName evidence="7">EamA domain-containing protein</fullName>
    </recommendedName>
</protein>
<feature type="transmembrane region" description="Helical" evidence="6">
    <location>
        <begin position="93"/>
        <end position="118"/>
    </location>
</feature>
<feature type="transmembrane region" description="Helical" evidence="6">
    <location>
        <begin position="272"/>
        <end position="289"/>
    </location>
</feature>
<evidence type="ECO:0000256" key="1">
    <source>
        <dbReference type="ARBA" id="ARBA00004651"/>
    </source>
</evidence>
<evidence type="ECO:0000256" key="5">
    <source>
        <dbReference type="ARBA" id="ARBA00023136"/>
    </source>
</evidence>
<dbReference type="InterPro" id="IPR000620">
    <property type="entry name" value="EamA_dom"/>
</dbReference>
<dbReference type="PANTHER" id="PTHR32322:SF18">
    <property type="entry name" value="S-ADENOSYLMETHIONINE_S-ADENOSYLHOMOCYSTEINE TRANSPORTER"/>
    <property type="match status" value="1"/>
</dbReference>
<organism evidence="8">
    <name type="scientific">marine metagenome</name>
    <dbReference type="NCBI Taxonomy" id="408172"/>
    <lineage>
        <taxon>unclassified sequences</taxon>
        <taxon>metagenomes</taxon>
        <taxon>ecological metagenomes</taxon>
    </lineage>
</organism>
<reference evidence="8" key="1">
    <citation type="submission" date="2018-05" db="EMBL/GenBank/DDBJ databases">
        <authorList>
            <person name="Lanie J.A."/>
            <person name="Ng W.-L."/>
            <person name="Kazmierczak K.M."/>
            <person name="Andrzejewski T.M."/>
            <person name="Davidsen T.M."/>
            <person name="Wayne K.J."/>
            <person name="Tettelin H."/>
            <person name="Glass J.I."/>
            <person name="Rusch D."/>
            <person name="Podicherti R."/>
            <person name="Tsui H.-C.T."/>
            <person name="Winkler M.E."/>
        </authorList>
    </citation>
    <scope>NUCLEOTIDE SEQUENCE</scope>
</reference>
<dbReference type="InterPro" id="IPR050638">
    <property type="entry name" value="AA-Vitamin_Transporters"/>
</dbReference>
<evidence type="ECO:0000256" key="2">
    <source>
        <dbReference type="ARBA" id="ARBA00022475"/>
    </source>
</evidence>
<dbReference type="PANTHER" id="PTHR32322">
    <property type="entry name" value="INNER MEMBRANE TRANSPORTER"/>
    <property type="match status" value="1"/>
</dbReference>
<comment type="subcellular location">
    <subcellularLocation>
        <location evidence="1">Cell membrane</location>
        <topology evidence="1">Multi-pass membrane protein</topology>
    </subcellularLocation>
</comment>
<dbReference type="AlphaFoldDB" id="A0A381Y288"/>
<accession>A0A381Y288</accession>
<feature type="transmembrane region" description="Helical" evidence="6">
    <location>
        <begin position="182"/>
        <end position="202"/>
    </location>
</feature>
<keyword evidence="4 6" id="KW-1133">Transmembrane helix</keyword>
<name>A0A381Y288_9ZZZZ</name>
<keyword evidence="2" id="KW-1003">Cell membrane</keyword>
<evidence type="ECO:0000313" key="8">
    <source>
        <dbReference type="EMBL" id="SVA71128.1"/>
    </source>
</evidence>
<keyword evidence="5 6" id="KW-0472">Membrane</keyword>
<dbReference type="SUPFAM" id="SSF103481">
    <property type="entry name" value="Multidrug resistance efflux transporter EmrE"/>
    <property type="match status" value="2"/>
</dbReference>
<evidence type="ECO:0000256" key="3">
    <source>
        <dbReference type="ARBA" id="ARBA00022692"/>
    </source>
</evidence>
<evidence type="ECO:0000259" key="7">
    <source>
        <dbReference type="Pfam" id="PF00892"/>
    </source>
</evidence>
<feature type="transmembrane region" description="Helical" evidence="6">
    <location>
        <begin position="214"/>
        <end position="237"/>
    </location>
</feature>
<feature type="domain" description="EamA" evidence="7">
    <location>
        <begin position="11"/>
        <end position="140"/>
    </location>
</feature>
<dbReference type="EMBL" id="UINC01017227">
    <property type="protein sequence ID" value="SVA71128.1"/>
    <property type="molecule type" value="Genomic_DNA"/>
</dbReference>
<keyword evidence="3 6" id="KW-0812">Transmembrane</keyword>
<dbReference type="GO" id="GO:0005886">
    <property type="term" value="C:plasma membrane"/>
    <property type="evidence" value="ECO:0007669"/>
    <property type="project" value="UniProtKB-SubCell"/>
</dbReference>
<dbReference type="Pfam" id="PF00892">
    <property type="entry name" value="EamA"/>
    <property type="match status" value="2"/>
</dbReference>
<proteinExistence type="predicted"/>
<feature type="transmembrane region" description="Helical" evidence="6">
    <location>
        <begin position="157"/>
        <end position="175"/>
    </location>
</feature>
<gene>
    <name evidence="8" type="ORF">METZ01_LOCUS123982</name>
</gene>
<feature type="transmembrane region" description="Helical" evidence="6">
    <location>
        <begin position="68"/>
        <end position="87"/>
    </location>
</feature>
<dbReference type="InterPro" id="IPR037185">
    <property type="entry name" value="EmrE-like"/>
</dbReference>
<feature type="transmembrane region" description="Helical" evidence="6">
    <location>
        <begin position="127"/>
        <end position="145"/>
    </location>
</feature>
<evidence type="ECO:0000256" key="6">
    <source>
        <dbReference type="SAM" id="Phobius"/>
    </source>
</evidence>
<evidence type="ECO:0000256" key="4">
    <source>
        <dbReference type="ARBA" id="ARBA00022989"/>
    </source>
</evidence>